<reference evidence="1 2" key="1">
    <citation type="submission" date="2024-01" db="EMBL/GenBank/DDBJ databases">
        <title>A telomere-to-telomere, gap-free genome of sweet tea (Lithocarpus litseifolius).</title>
        <authorList>
            <person name="Zhou J."/>
        </authorList>
    </citation>
    <scope>NUCLEOTIDE SEQUENCE [LARGE SCALE GENOMIC DNA]</scope>
    <source>
        <strain evidence="1">Zhou-2022a</strain>
        <tissue evidence="1">Leaf</tissue>
    </source>
</reference>
<comment type="caution">
    <text evidence="1">The sequence shown here is derived from an EMBL/GenBank/DDBJ whole genome shotgun (WGS) entry which is preliminary data.</text>
</comment>
<organism evidence="1 2">
    <name type="scientific">Lithocarpus litseifolius</name>
    <dbReference type="NCBI Taxonomy" id="425828"/>
    <lineage>
        <taxon>Eukaryota</taxon>
        <taxon>Viridiplantae</taxon>
        <taxon>Streptophyta</taxon>
        <taxon>Embryophyta</taxon>
        <taxon>Tracheophyta</taxon>
        <taxon>Spermatophyta</taxon>
        <taxon>Magnoliopsida</taxon>
        <taxon>eudicotyledons</taxon>
        <taxon>Gunneridae</taxon>
        <taxon>Pentapetalae</taxon>
        <taxon>rosids</taxon>
        <taxon>fabids</taxon>
        <taxon>Fagales</taxon>
        <taxon>Fagaceae</taxon>
        <taxon>Lithocarpus</taxon>
    </lineage>
</organism>
<dbReference type="AlphaFoldDB" id="A0AAW2DSE3"/>
<gene>
    <name evidence="1" type="ORF">SO802_006989</name>
</gene>
<dbReference type="PANTHER" id="PTHR34567">
    <property type="entry name" value="FK506-BINDING-LIKE PROTEIN"/>
    <property type="match status" value="1"/>
</dbReference>
<name>A0AAW2DSE3_9ROSI</name>
<sequence>MSSWTKYQGQSLKNWICGGTNRNQAQDGKYSVPSWEKKFCFVVGSMPWIRLLEAKKNISKFDNVMKWDDSAGKKAFHNAKRRFWAKFNGFPCNIPLPDPDLYIDKIDWDSKIDPQLLLDLEVAID</sequence>
<evidence type="ECO:0000313" key="2">
    <source>
        <dbReference type="Proteomes" id="UP001459277"/>
    </source>
</evidence>
<protein>
    <submittedName>
        <fullName evidence="1">Uncharacterized protein</fullName>
    </submittedName>
</protein>
<accession>A0AAW2DSE3</accession>
<dbReference type="PANTHER" id="PTHR34567:SF7">
    <property type="entry name" value="PENTATRICOPEPTIDE REPEAT-CONTAINING-LIKE PROTEIN"/>
    <property type="match status" value="1"/>
</dbReference>
<dbReference type="Proteomes" id="UP001459277">
    <property type="component" value="Unassembled WGS sequence"/>
</dbReference>
<evidence type="ECO:0000313" key="1">
    <source>
        <dbReference type="EMBL" id="KAL0011881.1"/>
    </source>
</evidence>
<proteinExistence type="predicted"/>
<dbReference type="EMBL" id="JAZDWU010000002">
    <property type="protein sequence ID" value="KAL0011881.1"/>
    <property type="molecule type" value="Genomic_DNA"/>
</dbReference>
<keyword evidence="2" id="KW-1185">Reference proteome</keyword>